<gene>
    <name evidence="2" type="ORF">IPL58_03455</name>
</gene>
<sequence length="533" mass="59707">MDTLQDLFRRLEQLNAIGASLSHERNIARLLENILLAAKAITHADGGTLYRVTEDGKHLRFEIVRTDSLKIAFGGTSGEPISAKFADLPLYRDDGSPNNSMVAAYSAIHAETVNIADAYMADGFDFSGTRKFDQTTGYRSQSFLTVPMKNHENEVIGVLQLINAKNEDGGVRPFTDGDLRLAESLASQAAVALTNRLLITQLETLFESFINLINMAIDEKSPYTGGHCQRVPALTMMLAEAVNDTTQGPLADFTMSDKDRYELKIAGLLHDCGKVTTPVHVVDKATKLQTIFDRIHLVDTRFEVVKRDAEIEALKAMLAGEDRERAQSTLQSKLKQIDEDRDFLRRSNIGGEAMQAEDQERVRRISRQYRWCAPEGPEGRMVDFLSAEELENLTIRAGTLTQSEREIINYHIVATIKMLEALPWPKHLKNVPEYAGGHHERMDGKGYPKGLKRDDMSVQARVMGIADIFEALTARDRPYKQGMKLSEAMGILKRFSEGGHIDPELFEVFVQQKVYLKYAQEFLDPGQIDEVGP</sequence>
<dbReference type="SMART" id="SM00065">
    <property type="entry name" value="GAF"/>
    <property type="match status" value="1"/>
</dbReference>
<dbReference type="InterPro" id="IPR006674">
    <property type="entry name" value="HD_domain"/>
</dbReference>
<dbReference type="PANTHER" id="PTHR43155">
    <property type="entry name" value="CYCLIC DI-GMP PHOSPHODIESTERASE PA4108-RELATED"/>
    <property type="match status" value="1"/>
</dbReference>
<dbReference type="Pfam" id="PF01590">
    <property type="entry name" value="GAF"/>
    <property type="match status" value="1"/>
</dbReference>
<dbReference type="EMBL" id="JADJUC010000002">
    <property type="protein sequence ID" value="MBK8523250.1"/>
    <property type="molecule type" value="Genomic_DNA"/>
</dbReference>
<evidence type="ECO:0000313" key="2">
    <source>
        <dbReference type="EMBL" id="MBK8523250.1"/>
    </source>
</evidence>
<comment type="caution">
    <text evidence="2">The sequence shown here is derived from an EMBL/GenBank/DDBJ whole genome shotgun (WGS) entry which is preliminary data.</text>
</comment>
<dbReference type="CDD" id="cd00077">
    <property type="entry name" value="HDc"/>
    <property type="match status" value="2"/>
</dbReference>
<dbReference type="Pfam" id="PF13487">
    <property type="entry name" value="HD_5"/>
    <property type="match status" value="1"/>
</dbReference>
<dbReference type="SUPFAM" id="SSF55781">
    <property type="entry name" value="GAF domain-like"/>
    <property type="match status" value="1"/>
</dbReference>
<dbReference type="InterPro" id="IPR037522">
    <property type="entry name" value="HD_GYP_dom"/>
</dbReference>
<proteinExistence type="predicted"/>
<dbReference type="PANTHER" id="PTHR43155:SF2">
    <property type="entry name" value="CYCLIC DI-GMP PHOSPHODIESTERASE PA4108"/>
    <property type="match status" value="1"/>
</dbReference>
<dbReference type="Proteomes" id="UP000886689">
    <property type="component" value="Unassembled WGS sequence"/>
</dbReference>
<feature type="domain" description="HD-GYP" evidence="1">
    <location>
        <begin position="323"/>
        <end position="525"/>
    </location>
</feature>
<dbReference type="GO" id="GO:0008081">
    <property type="term" value="F:phosphoric diester hydrolase activity"/>
    <property type="evidence" value="ECO:0007669"/>
    <property type="project" value="UniProtKB-ARBA"/>
</dbReference>
<organism evidence="2 3">
    <name type="scientific">Candidatus Proximibacter danicus</name>
    <dbReference type="NCBI Taxonomy" id="2954365"/>
    <lineage>
        <taxon>Bacteria</taxon>
        <taxon>Pseudomonadati</taxon>
        <taxon>Pseudomonadota</taxon>
        <taxon>Betaproteobacteria</taxon>
        <taxon>Candidatus Proximibacter</taxon>
    </lineage>
</organism>
<dbReference type="Gene3D" id="1.10.3210.10">
    <property type="entry name" value="Hypothetical protein af1432"/>
    <property type="match status" value="2"/>
</dbReference>
<dbReference type="InterPro" id="IPR003018">
    <property type="entry name" value="GAF"/>
</dbReference>
<dbReference type="PROSITE" id="PS51832">
    <property type="entry name" value="HD_GYP"/>
    <property type="match status" value="1"/>
</dbReference>
<accession>A0A9D7JYQ4</accession>
<dbReference type="SMART" id="SM00471">
    <property type="entry name" value="HDc"/>
    <property type="match status" value="1"/>
</dbReference>
<name>A0A9D7JYQ4_9PROT</name>
<dbReference type="Gene3D" id="3.30.450.40">
    <property type="match status" value="1"/>
</dbReference>
<protein>
    <submittedName>
        <fullName evidence="2">GAF domain-containing protein</fullName>
    </submittedName>
</protein>
<dbReference type="InterPro" id="IPR003607">
    <property type="entry name" value="HD/PDEase_dom"/>
</dbReference>
<dbReference type="SUPFAM" id="SSF109604">
    <property type="entry name" value="HD-domain/PDEase-like"/>
    <property type="match status" value="2"/>
</dbReference>
<dbReference type="Pfam" id="PF01966">
    <property type="entry name" value="HD"/>
    <property type="match status" value="1"/>
</dbReference>
<evidence type="ECO:0000259" key="1">
    <source>
        <dbReference type="PROSITE" id="PS51832"/>
    </source>
</evidence>
<reference evidence="2" key="1">
    <citation type="submission" date="2020-10" db="EMBL/GenBank/DDBJ databases">
        <title>Connecting structure to function with the recovery of over 1000 high-quality activated sludge metagenome-assembled genomes encoding full-length rRNA genes using long-read sequencing.</title>
        <authorList>
            <person name="Singleton C.M."/>
            <person name="Petriglieri F."/>
            <person name="Kristensen J.M."/>
            <person name="Kirkegaard R.H."/>
            <person name="Michaelsen T.Y."/>
            <person name="Andersen M.H."/>
            <person name="Karst S.M."/>
            <person name="Dueholm M.S."/>
            <person name="Nielsen P.H."/>
            <person name="Albertsen M."/>
        </authorList>
    </citation>
    <scope>NUCLEOTIDE SEQUENCE</scope>
    <source>
        <strain evidence="2">Hirt_18-Q3-R61-65_BATAC.395</strain>
    </source>
</reference>
<dbReference type="AlphaFoldDB" id="A0A9D7JYQ4"/>
<evidence type="ECO:0000313" key="3">
    <source>
        <dbReference type="Proteomes" id="UP000886689"/>
    </source>
</evidence>
<dbReference type="InterPro" id="IPR029016">
    <property type="entry name" value="GAF-like_dom_sf"/>
</dbReference>